<keyword evidence="2" id="KW-1185">Reference proteome</keyword>
<organism evidence="1 2">
    <name type="scientific">Synchytrium microbalum</name>
    <dbReference type="NCBI Taxonomy" id="1806994"/>
    <lineage>
        <taxon>Eukaryota</taxon>
        <taxon>Fungi</taxon>
        <taxon>Fungi incertae sedis</taxon>
        <taxon>Chytridiomycota</taxon>
        <taxon>Chytridiomycota incertae sedis</taxon>
        <taxon>Chytridiomycetes</taxon>
        <taxon>Synchytriales</taxon>
        <taxon>Synchytriaceae</taxon>
        <taxon>Synchytrium</taxon>
    </lineage>
</organism>
<reference evidence="1 2" key="1">
    <citation type="journal article" date="2019" name="Sci. Rep.">
        <title>Comparative genomics of chytrid fungi reveal insights into the obligate biotrophic and pathogenic lifestyle of Synchytrium endobioticum.</title>
        <authorList>
            <person name="van de Vossenberg B.T.L.H."/>
            <person name="Warris S."/>
            <person name="Nguyen H.D.T."/>
            <person name="van Gent-Pelzer M.P.E."/>
            <person name="Joly D.L."/>
            <person name="van de Geest H.C."/>
            <person name="Bonants P.J.M."/>
            <person name="Smith D.S."/>
            <person name="Levesque C.A."/>
            <person name="van der Lee T.A.J."/>
        </authorList>
    </citation>
    <scope>NUCLEOTIDE SEQUENCE [LARGE SCALE GENOMIC DNA]</scope>
    <source>
        <strain evidence="1 2">JEL517</strain>
    </source>
</reference>
<sequence>MLAEDSAVELEKRLLHLELISSPTHPPSTSTSLAELLQTALSRFNEIRNQNSTIDDFLRKYVDLQDTLGQDTNELERTALDVASIKEIVLASEDGLDRLAEQMVDLEALKEEVDSTVLKDLSRLIPTMSPLESKHIEQRKVVWGVRERYLRELDSYNSFIDSTSRLFIHYHQLLAEMEEMVSAAERAQRAA</sequence>
<dbReference type="InterPro" id="IPR009991">
    <property type="entry name" value="DCTN3"/>
</dbReference>
<proteinExistence type="predicted"/>
<dbReference type="GO" id="GO:0005869">
    <property type="term" value="C:dynactin complex"/>
    <property type="evidence" value="ECO:0007669"/>
    <property type="project" value="InterPro"/>
</dbReference>
<dbReference type="OrthoDB" id="16729at2759"/>
<dbReference type="AlphaFoldDB" id="A0A507BXJ3"/>
<name>A0A507BXJ3_9FUNG</name>
<dbReference type="RefSeq" id="XP_031023414.1">
    <property type="nucleotide sequence ID" value="XM_031170646.1"/>
</dbReference>
<comment type="caution">
    <text evidence="1">The sequence shown here is derived from an EMBL/GenBank/DDBJ whole genome shotgun (WGS) entry which is preliminary data.</text>
</comment>
<protein>
    <submittedName>
        <fullName evidence="1">Uncharacterized protein</fullName>
    </submittedName>
</protein>
<dbReference type="Proteomes" id="UP000319731">
    <property type="component" value="Unassembled WGS sequence"/>
</dbReference>
<evidence type="ECO:0000313" key="2">
    <source>
        <dbReference type="Proteomes" id="UP000319731"/>
    </source>
</evidence>
<dbReference type="PANTHER" id="PTHR28360:SF1">
    <property type="entry name" value="DYNACTIN SUBUNIT 3"/>
    <property type="match status" value="1"/>
</dbReference>
<dbReference type="GeneID" id="42005943"/>
<evidence type="ECO:0000313" key="1">
    <source>
        <dbReference type="EMBL" id="TPX32152.1"/>
    </source>
</evidence>
<dbReference type="Pfam" id="PF07426">
    <property type="entry name" value="Dynactin_p22"/>
    <property type="match status" value="1"/>
</dbReference>
<dbReference type="EMBL" id="QEAO01000034">
    <property type="protein sequence ID" value="TPX32152.1"/>
    <property type="molecule type" value="Genomic_DNA"/>
</dbReference>
<dbReference type="GO" id="GO:0061640">
    <property type="term" value="P:cytoskeleton-dependent cytokinesis"/>
    <property type="evidence" value="ECO:0007669"/>
    <property type="project" value="InterPro"/>
</dbReference>
<dbReference type="PANTHER" id="PTHR28360">
    <property type="entry name" value="DYNACTIN SUBUNIT 3"/>
    <property type="match status" value="1"/>
</dbReference>
<gene>
    <name evidence="1" type="ORF">SmJEL517_g04718</name>
</gene>
<accession>A0A507BXJ3</accession>